<evidence type="ECO:0000313" key="12">
    <source>
        <dbReference type="EMBL" id="CAD8587599.1"/>
    </source>
</evidence>
<feature type="domain" description="THO complex subunitTHOC2 N-terminal" evidence="7">
    <location>
        <begin position="454"/>
        <end position="528"/>
    </location>
</feature>
<dbReference type="PANTHER" id="PTHR21597:SF0">
    <property type="entry name" value="THO COMPLEX SUBUNIT 2"/>
    <property type="match status" value="1"/>
</dbReference>
<reference evidence="13" key="1">
    <citation type="submission" date="2021-01" db="EMBL/GenBank/DDBJ databases">
        <authorList>
            <person name="Corre E."/>
            <person name="Pelletier E."/>
            <person name="Niang G."/>
            <person name="Scheremetjew M."/>
            <person name="Finn R."/>
            <person name="Kale V."/>
            <person name="Holt S."/>
            <person name="Cochrane G."/>
            <person name="Meng A."/>
            <person name="Brown T."/>
            <person name="Cohen L."/>
        </authorList>
    </citation>
    <scope>NUCLEOTIDE SEQUENCE</scope>
    <source>
        <strain evidence="13">Clade-D-RCC2572</strain>
    </source>
</reference>
<dbReference type="EMBL" id="HBEW01007728">
    <property type="protein sequence ID" value="CAD8587597.1"/>
    <property type="molecule type" value="Transcribed_RNA"/>
</dbReference>
<evidence type="ECO:0000256" key="2">
    <source>
        <dbReference type="ARBA" id="ARBA00007857"/>
    </source>
</evidence>
<evidence type="ECO:0000256" key="5">
    <source>
        <dbReference type="SAM" id="Coils"/>
    </source>
</evidence>
<proteinExistence type="inferred from homology"/>
<protein>
    <recommendedName>
        <fullName evidence="3">THO complex subunit 2</fullName>
    </recommendedName>
</protein>
<keyword evidence="5" id="KW-0175">Coiled coil</keyword>
<evidence type="ECO:0000259" key="7">
    <source>
        <dbReference type="Pfam" id="PF11732"/>
    </source>
</evidence>
<dbReference type="GO" id="GO:0003729">
    <property type="term" value="F:mRNA binding"/>
    <property type="evidence" value="ECO:0007669"/>
    <property type="project" value="TreeGrafter"/>
</dbReference>
<evidence type="ECO:0000256" key="1">
    <source>
        <dbReference type="ARBA" id="ARBA00004123"/>
    </source>
</evidence>
<evidence type="ECO:0000259" key="6">
    <source>
        <dbReference type="Pfam" id="PF11262"/>
    </source>
</evidence>
<comment type="similarity">
    <text evidence="2">Belongs to the THOC2 family.</text>
</comment>
<dbReference type="AlphaFoldDB" id="A0A6U0FE55"/>
<dbReference type="GO" id="GO:0006397">
    <property type="term" value="P:mRNA processing"/>
    <property type="evidence" value="ECO:0007669"/>
    <property type="project" value="InterPro"/>
</dbReference>
<organism evidence="13">
    <name type="scientific">Ostreococcus mediterraneus</name>
    <dbReference type="NCBI Taxonomy" id="1486918"/>
    <lineage>
        <taxon>Eukaryota</taxon>
        <taxon>Viridiplantae</taxon>
        <taxon>Chlorophyta</taxon>
        <taxon>Mamiellophyceae</taxon>
        <taxon>Mamiellales</taxon>
        <taxon>Bathycoccaceae</taxon>
        <taxon>Ostreococcus</taxon>
    </lineage>
</organism>
<evidence type="ECO:0000313" key="13">
    <source>
        <dbReference type="EMBL" id="CAD8587601.1"/>
    </source>
</evidence>
<dbReference type="Pfam" id="PF11732">
    <property type="entry name" value="Thoc2"/>
    <property type="match status" value="1"/>
</dbReference>
<evidence type="ECO:0000313" key="11">
    <source>
        <dbReference type="EMBL" id="CAD8587597.1"/>
    </source>
</evidence>
<dbReference type="InterPro" id="IPR021726">
    <property type="entry name" value="THO_THOC2_N"/>
</dbReference>
<dbReference type="GO" id="GO:0006406">
    <property type="term" value="P:mRNA export from nucleus"/>
    <property type="evidence" value="ECO:0007669"/>
    <property type="project" value="InterPro"/>
</dbReference>
<accession>A0A6U0FE55</accession>
<dbReference type="InterPro" id="IPR040007">
    <property type="entry name" value="Tho2"/>
</dbReference>
<comment type="subcellular location">
    <subcellularLocation>
        <location evidence="1">Nucleus</location>
    </subcellularLocation>
</comment>
<sequence>MIHSQREDEDADQPCSTAAVRKDNVLLTDVFDVRASRLEQVDFTWVCSQNYSRPDALEHANDADHKYGTDPADAPSLNALLEYADEDILSAFKISAETWFRKQTRLGTKINYYQQKCDLIAQNLEGYSRTFCAVFNSIHSTHSTSEDFDEARCTIGTFKLEAHRFIDLLLSRNCSHGLDSELLLAEKHVTSFKHLVELIGFRFARCSNTPISRTVSQLVYASLLRVIVTGHFDLNSLYPYLNPSDSCCHAQMRQSEFLKDMSTSHLLEQKMALLNNMKDYVEQLQLRSSLERLMKIGFDVCRHSCMRALSISALKMNLDKEHKRERIHFMLQHVFILGPYICQDTVTTTRILSYFNLATIAGQLKPETMETVLATCVLPGLCLIKPNPMLCNSLWKVLSGMSFVKRTKIYKHASEIVSKPNAHLANAQQAAARSVQRMLRRLSKQNVKELGRKLGKISARFPFTTISIVLQQIQVYPNMIDSIVDACKYWSSTTFDILVYKIILRFSEGATKLKDDGQHVSLWFSALSAFCGSLYKKYQNIELSALLAYILNTLQDGQSLDLIILKDLVTKLTGTEILKDMSFAQIMSPAFGKALNDKHQLMDEKERVKGRVRLRRALETNNDSTNITTPLLLVLVNRRQKMVFEMESSQLKFISQLYDECHAVFLQYVLFLQQAYSASEYDELFPDVRELLCDYKFEPAVVFHIYRPILKRIEHSRLVSGSSDAQRWHDITCDVEKSLPARLWRIISPEFYMIFWTLSIDDIYVPIEIYETEIKKTQQQLNLVNSSAHFGGMTPKIEELKNRMKELSAELSSLHTTVETNLSRFAASRHKWMNGGTVSLTACDIVQSCIFPRIRISRTDAIYAGKFIKFMHDVETPRFSVLQYHDRLFSDVAHVMYLSSETESKCLGTFMLDTLQQLSRWKCSEIYEKECWCLGEFNSSLNSASCQANFADFIKISYKWEHRLVKGILNKLRSNDYMKIYNTLNLLILVVSEIPKSHHLGVHVYKQVKRIQAGETRGDIRTVAVRYLSLLNAESQRWNRTELKNTIRAGNS</sequence>
<evidence type="ECO:0000259" key="8">
    <source>
        <dbReference type="Pfam" id="PF16134"/>
    </source>
</evidence>
<evidence type="ECO:0000256" key="3">
    <source>
        <dbReference type="ARBA" id="ARBA00019596"/>
    </source>
</evidence>
<dbReference type="EMBL" id="HBEW01007722">
    <property type="protein sequence ID" value="CAD8587586.1"/>
    <property type="molecule type" value="Transcribed_RNA"/>
</dbReference>
<feature type="domain" description="THO complex subunit 2 N-terminal" evidence="8">
    <location>
        <begin position="336"/>
        <end position="452"/>
    </location>
</feature>
<gene>
    <name evidence="9" type="ORF">OMED0929_LOCUS6527</name>
    <name evidence="10" type="ORF">OMED0929_LOCUS6532</name>
    <name evidence="11" type="ORF">OMED0929_LOCUS6533</name>
    <name evidence="12" type="ORF">OMED0929_LOCUS6534</name>
    <name evidence="13" type="ORF">OMED0929_LOCUS6535</name>
    <name evidence="14" type="ORF">OMED0929_LOCUS6538</name>
</gene>
<dbReference type="PANTHER" id="PTHR21597">
    <property type="entry name" value="THO2 PROTEIN"/>
    <property type="match status" value="1"/>
</dbReference>
<evidence type="ECO:0000313" key="9">
    <source>
        <dbReference type="EMBL" id="CAD8587586.1"/>
    </source>
</evidence>
<feature type="domain" description="THO complex subunit 2 N-terminal" evidence="8">
    <location>
        <begin position="80"/>
        <end position="170"/>
    </location>
</feature>
<dbReference type="GO" id="GO:0000445">
    <property type="term" value="C:THO complex part of transcription export complex"/>
    <property type="evidence" value="ECO:0007669"/>
    <property type="project" value="TreeGrafter"/>
</dbReference>
<dbReference type="EMBL" id="HBEW01007733">
    <property type="protein sequence ID" value="CAD8587607.1"/>
    <property type="molecule type" value="Transcribed_RNA"/>
</dbReference>
<feature type="coiled-coil region" evidence="5">
    <location>
        <begin position="767"/>
        <end position="817"/>
    </location>
</feature>
<dbReference type="Pfam" id="PF16134">
    <property type="entry name" value="THOC2_N"/>
    <property type="match status" value="2"/>
</dbReference>
<evidence type="ECO:0000256" key="4">
    <source>
        <dbReference type="ARBA" id="ARBA00023242"/>
    </source>
</evidence>
<evidence type="ECO:0000313" key="10">
    <source>
        <dbReference type="EMBL" id="CAD8587595.1"/>
    </source>
</evidence>
<dbReference type="Pfam" id="PF11262">
    <property type="entry name" value="Tho2"/>
    <property type="match status" value="1"/>
</dbReference>
<dbReference type="InterPro" id="IPR032302">
    <property type="entry name" value="THOC2_N"/>
</dbReference>
<dbReference type="EMBL" id="HBEW01007727">
    <property type="protein sequence ID" value="CAD8587595.1"/>
    <property type="molecule type" value="Transcribed_RNA"/>
</dbReference>
<dbReference type="EMBL" id="HBEW01007729">
    <property type="protein sequence ID" value="CAD8587599.1"/>
    <property type="molecule type" value="Transcribed_RNA"/>
</dbReference>
<name>A0A6U0FE55_9CHLO</name>
<evidence type="ECO:0000313" key="14">
    <source>
        <dbReference type="EMBL" id="CAD8587607.1"/>
    </source>
</evidence>
<feature type="domain" description="THO complex subunitTHOC2 C-terminal" evidence="6">
    <location>
        <begin position="744"/>
        <end position="1031"/>
    </location>
</feature>
<keyword evidence="4" id="KW-0539">Nucleus</keyword>
<dbReference type="InterPro" id="IPR021418">
    <property type="entry name" value="THO_THOC2_C"/>
</dbReference>
<dbReference type="EMBL" id="HBEW01007730">
    <property type="protein sequence ID" value="CAD8587601.1"/>
    <property type="molecule type" value="Transcribed_RNA"/>
</dbReference>